<dbReference type="InterPro" id="IPR012337">
    <property type="entry name" value="RNaseH-like_sf"/>
</dbReference>
<dbReference type="PANTHER" id="PTHR13620:SF104">
    <property type="entry name" value="EXONUCLEASE 3'-5' DOMAIN-CONTAINING PROTEIN 2"/>
    <property type="match status" value="1"/>
</dbReference>
<protein>
    <recommendedName>
        <fullName evidence="4">3'-5' exonuclease domain-containing protein</fullName>
    </recommendedName>
</protein>
<dbReference type="RefSeq" id="XP_030988839.1">
    <property type="nucleotide sequence ID" value="XM_031133601.1"/>
</dbReference>
<feature type="region of interest" description="Disordered" evidence="3">
    <location>
        <begin position="75"/>
        <end position="120"/>
    </location>
</feature>
<dbReference type="InterPro" id="IPR051132">
    <property type="entry name" value="3-5_Exonuclease_domain"/>
</dbReference>
<feature type="compositionally biased region" description="Acidic residues" evidence="3">
    <location>
        <begin position="101"/>
        <end position="110"/>
    </location>
</feature>
<dbReference type="SUPFAM" id="SSF53098">
    <property type="entry name" value="Ribonuclease H-like"/>
    <property type="match status" value="1"/>
</dbReference>
<dbReference type="EMBL" id="SKBQ01000094">
    <property type="protein sequence ID" value="TPX07128.1"/>
    <property type="molecule type" value="Genomic_DNA"/>
</dbReference>
<evidence type="ECO:0000256" key="1">
    <source>
        <dbReference type="ARBA" id="ARBA00022722"/>
    </source>
</evidence>
<organism evidence="5 6">
    <name type="scientific">Thyridium curvatum</name>
    <dbReference type="NCBI Taxonomy" id="1093900"/>
    <lineage>
        <taxon>Eukaryota</taxon>
        <taxon>Fungi</taxon>
        <taxon>Dikarya</taxon>
        <taxon>Ascomycota</taxon>
        <taxon>Pezizomycotina</taxon>
        <taxon>Sordariomycetes</taxon>
        <taxon>Sordariomycetidae</taxon>
        <taxon>Thyridiales</taxon>
        <taxon>Thyridiaceae</taxon>
        <taxon>Thyridium</taxon>
    </lineage>
</organism>
<dbReference type="PANTHER" id="PTHR13620">
    <property type="entry name" value="3-5 EXONUCLEASE"/>
    <property type="match status" value="1"/>
</dbReference>
<feature type="region of interest" description="Disordered" evidence="3">
    <location>
        <begin position="383"/>
        <end position="403"/>
    </location>
</feature>
<evidence type="ECO:0000313" key="5">
    <source>
        <dbReference type="EMBL" id="TPX07128.1"/>
    </source>
</evidence>
<evidence type="ECO:0000256" key="2">
    <source>
        <dbReference type="ARBA" id="ARBA00022801"/>
    </source>
</evidence>
<feature type="compositionally biased region" description="Acidic residues" evidence="3">
    <location>
        <begin position="383"/>
        <end position="394"/>
    </location>
</feature>
<proteinExistence type="predicted"/>
<dbReference type="InParanoid" id="A0A507AQG9"/>
<dbReference type="GeneID" id="41978376"/>
<dbReference type="InterPro" id="IPR036397">
    <property type="entry name" value="RNaseH_sf"/>
</dbReference>
<dbReference type="Pfam" id="PF01612">
    <property type="entry name" value="DNA_pol_A_exo1"/>
    <property type="match status" value="1"/>
</dbReference>
<dbReference type="SMART" id="SM00474">
    <property type="entry name" value="35EXOc"/>
    <property type="match status" value="1"/>
</dbReference>
<dbReference type="OrthoDB" id="1920326at2759"/>
<feature type="domain" description="3'-5' exonuclease" evidence="4">
    <location>
        <begin position="163"/>
        <end position="352"/>
    </location>
</feature>
<reference evidence="5 6" key="1">
    <citation type="submission" date="2019-06" db="EMBL/GenBank/DDBJ databases">
        <title>Draft genome sequence of the filamentous fungus Phialemoniopsis curvata isolated from diesel fuel.</title>
        <authorList>
            <person name="Varaljay V.A."/>
            <person name="Lyon W.J."/>
            <person name="Crouch A.L."/>
            <person name="Drake C.E."/>
            <person name="Hollomon J.M."/>
            <person name="Nadeau L.J."/>
            <person name="Nunn H.S."/>
            <person name="Stevenson B.S."/>
            <person name="Bojanowski C.L."/>
            <person name="Crookes-Goodson W.J."/>
        </authorList>
    </citation>
    <scope>NUCLEOTIDE SEQUENCE [LARGE SCALE GENOMIC DNA]</scope>
    <source>
        <strain evidence="5 6">D216</strain>
    </source>
</reference>
<feature type="region of interest" description="Disordered" evidence="3">
    <location>
        <begin position="419"/>
        <end position="444"/>
    </location>
</feature>
<dbReference type="GO" id="GO:0006139">
    <property type="term" value="P:nucleobase-containing compound metabolic process"/>
    <property type="evidence" value="ECO:0007669"/>
    <property type="project" value="InterPro"/>
</dbReference>
<keyword evidence="1" id="KW-0540">Nuclease</keyword>
<dbReference type="InterPro" id="IPR002562">
    <property type="entry name" value="3'-5'_exonuclease_dom"/>
</dbReference>
<dbReference type="Gene3D" id="3.30.420.10">
    <property type="entry name" value="Ribonuclease H-like superfamily/Ribonuclease H"/>
    <property type="match status" value="1"/>
</dbReference>
<evidence type="ECO:0000259" key="4">
    <source>
        <dbReference type="SMART" id="SM00474"/>
    </source>
</evidence>
<dbReference type="GO" id="GO:0003676">
    <property type="term" value="F:nucleic acid binding"/>
    <property type="evidence" value="ECO:0007669"/>
    <property type="project" value="InterPro"/>
</dbReference>
<name>A0A507AQG9_9PEZI</name>
<dbReference type="CDD" id="cd06141">
    <property type="entry name" value="WRN_exo"/>
    <property type="match status" value="1"/>
</dbReference>
<dbReference type="GO" id="GO:0005737">
    <property type="term" value="C:cytoplasm"/>
    <property type="evidence" value="ECO:0007669"/>
    <property type="project" value="TreeGrafter"/>
</dbReference>
<dbReference type="FunFam" id="3.30.420.10:FF:000100">
    <property type="entry name" value="3'-5' exonuclease/helicase (Wrn), putative"/>
    <property type="match status" value="1"/>
</dbReference>
<dbReference type="GO" id="GO:0005634">
    <property type="term" value="C:nucleus"/>
    <property type="evidence" value="ECO:0007669"/>
    <property type="project" value="TreeGrafter"/>
</dbReference>
<dbReference type="Proteomes" id="UP000319257">
    <property type="component" value="Unassembled WGS sequence"/>
</dbReference>
<evidence type="ECO:0000256" key="3">
    <source>
        <dbReference type="SAM" id="MobiDB-lite"/>
    </source>
</evidence>
<comment type="caution">
    <text evidence="5">The sequence shown here is derived from an EMBL/GenBank/DDBJ whole genome shotgun (WGS) entry which is preliminary data.</text>
</comment>
<dbReference type="GO" id="GO:0008408">
    <property type="term" value="F:3'-5' exonuclease activity"/>
    <property type="evidence" value="ECO:0007669"/>
    <property type="project" value="InterPro"/>
</dbReference>
<evidence type="ECO:0000313" key="6">
    <source>
        <dbReference type="Proteomes" id="UP000319257"/>
    </source>
</evidence>
<dbReference type="AlphaFoldDB" id="A0A507AQG9"/>
<dbReference type="STRING" id="1093900.A0A507AQG9"/>
<keyword evidence="6" id="KW-1185">Reference proteome</keyword>
<accession>A0A507AQG9</accession>
<gene>
    <name evidence="5" type="ORF">E0L32_010929</name>
</gene>
<sequence>MDHGKGSLVSKWKLWHFQHGISFTSPAAGRQPLYPELDVARFLHSTAAGPAESQPADAAVTAVVSSAKIVAVAAAPPPSAGGDGEPASDGKAQTEASAKEEPEEDEDNDPGDPPVTDLDYNIPEDIFRAARLAEPGSPNSFWSYTLYRGPEEEDGAVGSKVKVHYCKSIATTERVCQYFLKEKVIGFDLEWLPSASKSSGERKNCSLVQLASASRIALFHVSLYPQKTTDLVAPSFRKIMEDPDILKVGVAIRSDCTRLRTYLGVQTMGQFELSHLYKQVKYHKTGEVQLINKRLVALARQVQDLLRLPMFKGQDVRASDWSRALNLDQIIYAASDAYAAVQLYAILEKQREELDPVPPRPYPAELGLPIRFAEGVTLPAADEAAEEVEEEVDDDKTAATLSPDFVASATDSIEIEVEADEAPATPKPAAPKKPSTPASKKPKDERYLAAEAWLTQYRSSHPKIRAAPSALRTYHIWHSNADLDPVAIAKLLREPPLQTNTVVSYILETIKMEKLPYNRDRLCNEVLALLPAQILDMRYKMLAKACGYRAATAVAPNTTA</sequence>
<keyword evidence="2" id="KW-0378">Hydrolase</keyword>